<dbReference type="InterPro" id="IPR004763">
    <property type="entry name" value="CusA-like"/>
</dbReference>
<reference evidence="9 10" key="1">
    <citation type="submission" date="2019-01" db="EMBL/GenBank/DDBJ databases">
        <authorList>
            <person name="Chen W.-M."/>
        </authorList>
    </citation>
    <scope>NUCLEOTIDE SEQUENCE [LARGE SCALE GENOMIC DNA]</scope>
    <source>
        <strain evidence="9 10">TER-1</strain>
    </source>
</reference>
<comment type="similarity">
    <text evidence="2">Belongs to the resistance-nodulation-cell division (RND) (TC 2.A.6) family.</text>
</comment>
<dbReference type="GO" id="GO:0005886">
    <property type="term" value="C:plasma membrane"/>
    <property type="evidence" value="ECO:0007669"/>
    <property type="project" value="UniProtKB-SubCell"/>
</dbReference>
<evidence type="ECO:0000256" key="3">
    <source>
        <dbReference type="ARBA" id="ARBA00022448"/>
    </source>
</evidence>
<dbReference type="PANTHER" id="PTHR32063">
    <property type="match status" value="1"/>
</dbReference>
<dbReference type="Gene3D" id="3.30.70.1320">
    <property type="entry name" value="Multidrug efflux transporter AcrB pore domain like"/>
    <property type="match status" value="1"/>
</dbReference>
<proteinExistence type="inferred from homology"/>
<dbReference type="GO" id="GO:0042910">
    <property type="term" value="F:xenobiotic transmembrane transporter activity"/>
    <property type="evidence" value="ECO:0007669"/>
    <property type="project" value="TreeGrafter"/>
</dbReference>
<dbReference type="Proteomes" id="UP000286997">
    <property type="component" value="Unassembled WGS sequence"/>
</dbReference>
<dbReference type="RefSeq" id="WP_127727498.1">
    <property type="nucleotide sequence ID" value="NZ_SACP01000003.1"/>
</dbReference>
<dbReference type="GO" id="GO:0008324">
    <property type="term" value="F:monoatomic cation transmembrane transporter activity"/>
    <property type="evidence" value="ECO:0007669"/>
    <property type="project" value="InterPro"/>
</dbReference>
<dbReference type="Gene3D" id="3.30.2090.10">
    <property type="entry name" value="Multidrug efflux transporter AcrB TolC docking domain, DN and DC subdomains"/>
    <property type="match status" value="2"/>
</dbReference>
<dbReference type="Gene3D" id="3.30.70.1440">
    <property type="entry name" value="Multidrug efflux transporter AcrB pore domain"/>
    <property type="match status" value="1"/>
</dbReference>
<dbReference type="InterPro" id="IPR001036">
    <property type="entry name" value="Acrflvin-R"/>
</dbReference>
<evidence type="ECO:0000313" key="10">
    <source>
        <dbReference type="Proteomes" id="UP000286997"/>
    </source>
</evidence>
<accession>A0A437PE74</accession>
<evidence type="ECO:0000256" key="1">
    <source>
        <dbReference type="ARBA" id="ARBA00004651"/>
    </source>
</evidence>
<dbReference type="SUPFAM" id="SSF82693">
    <property type="entry name" value="Multidrug efflux transporter AcrB pore domain, PN1, PN2, PC1 and PC2 subdomains"/>
    <property type="match status" value="3"/>
</dbReference>
<evidence type="ECO:0000256" key="5">
    <source>
        <dbReference type="ARBA" id="ARBA00022692"/>
    </source>
</evidence>
<dbReference type="InterPro" id="IPR027463">
    <property type="entry name" value="AcrB_DN_DC_subdom"/>
</dbReference>
<dbReference type="AlphaFoldDB" id="A0A437PE74"/>
<dbReference type="EMBL" id="SACP01000003">
    <property type="protein sequence ID" value="RVU20523.1"/>
    <property type="molecule type" value="Genomic_DNA"/>
</dbReference>
<feature type="transmembrane region" description="Helical" evidence="8">
    <location>
        <begin position="1009"/>
        <end position="1035"/>
    </location>
</feature>
<protein>
    <submittedName>
        <fullName evidence="9">Efflux RND transporter permease subunit</fullName>
    </submittedName>
</protein>
<dbReference type="Gene3D" id="1.20.1640.10">
    <property type="entry name" value="Multidrug efflux transporter AcrB transmembrane domain"/>
    <property type="match status" value="2"/>
</dbReference>
<comment type="caution">
    <text evidence="9">The sequence shown here is derived from an EMBL/GenBank/DDBJ whole genome shotgun (WGS) entry which is preliminary data.</text>
</comment>
<dbReference type="SUPFAM" id="SSF82714">
    <property type="entry name" value="Multidrug efflux transporter AcrB TolC docking domain, DN and DC subdomains"/>
    <property type="match status" value="2"/>
</dbReference>
<feature type="transmembrane region" description="Helical" evidence="8">
    <location>
        <begin position="483"/>
        <end position="507"/>
    </location>
</feature>
<keyword evidence="6 8" id="KW-1133">Transmembrane helix</keyword>
<name>A0A437PE74_9HYPH</name>
<feature type="transmembrane region" description="Helical" evidence="8">
    <location>
        <begin position="906"/>
        <end position="928"/>
    </location>
</feature>
<feature type="transmembrane region" description="Helical" evidence="8">
    <location>
        <begin position="528"/>
        <end position="552"/>
    </location>
</feature>
<feature type="transmembrane region" description="Helical" evidence="8">
    <location>
        <begin position="386"/>
        <end position="406"/>
    </location>
</feature>
<comment type="subcellular location">
    <subcellularLocation>
        <location evidence="1">Cell membrane</location>
        <topology evidence="1">Multi-pass membrane protein</topology>
    </subcellularLocation>
</comment>
<keyword evidence="5 8" id="KW-0812">Transmembrane</keyword>
<evidence type="ECO:0000256" key="6">
    <source>
        <dbReference type="ARBA" id="ARBA00022989"/>
    </source>
</evidence>
<feature type="transmembrane region" description="Helical" evidence="8">
    <location>
        <begin position="980"/>
        <end position="997"/>
    </location>
</feature>
<evidence type="ECO:0000256" key="8">
    <source>
        <dbReference type="SAM" id="Phobius"/>
    </source>
</evidence>
<feature type="transmembrane region" description="Helical" evidence="8">
    <location>
        <begin position="335"/>
        <end position="354"/>
    </location>
</feature>
<keyword evidence="3" id="KW-0813">Transport</keyword>
<keyword evidence="4" id="KW-1003">Cell membrane</keyword>
<dbReference type="PANTHER" id="PTHR32063:SF12">
    <property type="entry name" value="CATION EFFLUX SYSTEM PROTEIN"/>
    <property type="match status" value="1"/>
</dbReference>
<dbReference type="NCBIfam" id="TIGR00914">
    <property type="entry name" value="2A0601"/>
    <property type="match status" value="1"/>
</dbReference>
<dbReference type="OrthoDB" id="9758757at2"/>
<feature type="transmembrane region" description="Helical" evidence="8">
    <location>
        <begin position="447"/>
        <end position="471"/>
    </location>
</feature>
<dbReference type="PRINTS" id="PR00702">
    <property type="entry name" value="ACRIFLAVINRP"/>
</dbReference>
<evidence type="ECO:0000256" key="4">
    <source>
        <dbReference type="ARBA" id="ARBA00022475"/>
    </source>
</evidence>
<gene>
    <name evidence="9" type="ORF">EOE48_04010</name>
</gene>
<keyword evidence="10" id="KW-1185">Reference proteome</keyword>
<dbReference type="SUPFAM" id="SSF82866">
    <property type="entry name" value="Multidrug efflux transporter AcrB transmembrane domain"/>
    <property type="match status" value="2"/>
</dbReference>
<feature type="transmembrane region" description="Helical" evidence="8">
    <location>
        <begin position="876"/>
        <end position="899"/>
    </location>
</feature>
<feature type="transmembrane region" description="Helical" evidence="8">
    <location>
        <begin position="934"/>
        <end position="959"/>
    </location>
</feature>
<sequence length="1060" mass="113602">MTGIVALALRQRALVVLAFVLLVVAGLAAFRNLNIEAYPDPTPPMIDVITQAPGLSAEEIERYITVPIEVITSGLPNLKQVRTVSLYGLSDVKLQFGFEFTYQEAEQQVLNRLAQLDQLPNNAKPAISPVSPIGEIFRYKLAAPAGYSVLDLKTLQDWVLRRRFRAVPGVIDVIGWGGKTKTFEVNVDLDRLTAYGLTLANLTKTLTDSNLNVGGDRISLGSQSAVVRGVGLIRSVDDIEQTVLTSSGGAPVLVRDVASVTIGHQPRLGIAGMNEDDDVVQGIVLMRRGEKSTPTIQAVEEEVRRIEAAGILPPGVRIERIYDRSDLIEVTTHTVLHNMVFGIALILVIQWLFLGNLRSALIVVATIPFALFFAVVILVARDESANLLSVGALDFGLIVDGTVIMVESIFRRLSGHGTPVSGHAGAPLAATGLGDKMRRIVLASSDVSRSIAFAAVIIITGFLPLFTLTGVEGHIFGPMAQTYAYALAGGLIATFTVTPVLSAYLLPEHIEEVETLLVRTLDRLYRPVVRAAVANRVLTLGLAALVFAGVAVTGRGLGLEFLPKLEEGNLWLRATMPATISLAEGNTYVNRIRRIMAEVPEIERVVSQHGRPDDGTDAAGFFNGEFFAPLKPVEKWRPGVTKEAMLDELLDKLRREFPGVEFNVSQYLQDNVAEAVSGIKGENSFKIFGPDLQTLTDIARKVEASLKTIPGVTDLGVFTSLGQPTVQINVDRTRAARYGLTPGDINSTVRTAIGGDSAGDLYDGGSDRHYPMIVRLASQFRQSVAAIRNLRITGQGANGTVLQLPLSSVATVELVSGPAYIYREGQERYLPVKFSVRDRDLGSTIIEAREKVASEVALPPGYRIELVGEFNNMQGALARLSVTVPLAVGLIAILLFMNFNSIVDTLLALSVIPMAVAGGILGLALTATPFSVSAAIGFIALLGIAVMDGIIVISHYNGLVAAGEERVRAMLRTCHTQMRPVVMTCVVAGVGLLPAAFSSGVGSQVQKPLALVVVGGMALAPLLILLILPVLILMFSRRRPPRIAGKAGSAPHLHPESLPA</sequence>
<feature type="transmembrane region" description="Helical" evidence="8">
    <location>
        <begin position="361"/>
        <end position="380"/>
    </location>
</feature>
<dbReference type="Gene3D" id="3.30.70.1430">
    <property type="entry name" value="Multidrug efflux transporter AcrB pore domain"/>
    <property type="match status" value="2"/>
</dbReference>
<dbReference type="Pfam" id="PF00873">
    <property type="entry name" value="ACR_tran"/>
    <property type="match status" value="1"/>
</dbReference>
<evidence type="ECO:0000313" key="9">
    <source>
        <dbReference type="EMBL" id="RVU20523.1"/>
    </source>
</evidence>
<keyword evidence="7 8" id="KW-0472">Membrane</keyword>
<evidence type="ECO:0000256" key="7">
    <source>
        <dbReference type="ARBA" id="ARBA00023136"/>
    </source>
</evidence>
<evidence type="ECO:0000256" key="2">
    <source>
        <dbReference type="ARBA" id="ARBA00010942"/>
    </source>
</evidence>
<organism evidence="9 10">
    <name type="scientific">Methylobacterium oryzihabitans</name>
    <dbReference type="NCBI Taxonomy" id="2499852"/>
    <lineage>
        <taxon>Bacteria</taxon>
        <taxon>Pseudomonadati</taxon>
        <taxon>Pseudomonadota</taxon>
        <taxon>Alphaproteobacteria</taxon>
        <taxon>Hyphomicrobiales</taxon>
        <taxon>Methylobacteriaceae</taxon>
        <taxon>Methylobacterium</taxon>
    </lineage>
</organism>